<keyword evidence="5" id="KW-0863">Zinc-finger</keyword>
<dbReference type="PROSITE" id="PS51873">
    <property type="entry name" value="TRIAD"/>
    <property type="match status" value="1"/>
</dbReference>
<evidence type="ECO:0000256" key="3">
    <source>
        <dbReference type="ARBA" id="ARBA00022723"/>
    </source>
</evidence>
<accession>A0ABQ8N6X6</accession>
<dbReference type="SUPFAM" id="SSF57850">
    <property type="entry name" value="RING/U-box"/>
    <property type="match status" value="1"/>
</dbReference>
<keyword evidence="2" id="KW-0808">Transferase</keyword>
<dbReference type="InterPro" id="IPR051628">
    <property type="entry name" value="LUBAC_E3_Ligases"/>
</dbReference>
<evidence type="ECO:0000313" key="10">
    <source>
        <dbReference type="EMBL" id="KAI6292307.1"/>
    </source>
</evidence>
<reference evidence="10" key="1">
    <citation type="submission" date="2021-01" db="EMBL/GenBank/DDBJ databases">
        <title>Deciphering the adaptive evolutionary patterns associated with biogeogrpahic diversity in the finger millet blast pathogen Magnaporthe oryzae in Eastern Africa.</title>
        <authorList>
            <person name="Onyema G."/>
            <person name="Shittu T.A."/>
            <person name="Dodsworth S."/>
            <person name="Devilliers S."/>
            <person name="Muthumeenakshi S."/>
            <person name="Sreenivasaprasad S."/>
        </authorList>
    </citation>
    <scope>NUCLEOTIDE SEQUENCE</scope>
    <source>
        <strain evidence="10">D15/s37</strain>
    </source>
</reference>
<name>A0ABQ8N6X6_PYRGI</name>
<feature type="compositionally biased region" description="Basic residues" evidence="8">
    <location>
        <begin position="72"/>
        <end position="84"/>
    </location>
</feature>
<evidence type="ECO:0000259" key="9">
    <source>
        <dbReference type="PROSITE" id="PS51873"/>
    </source>
</evidence>
<proteinExistence type="predicted"/>
<feature type="compositionally biased region" description="Polar residues" evidence="8">
    <location>
        <begin position="742"/>
        <end position="757"/>
    </location>
</feature>
<dbReference type="Gene3D" id="1.20.120.1750">
    <property type="match status" value="1"/>
</dbReference>
<keyword evidence="11" id="KW-1185">Reference proteome</keyword>
<dbReference type="InterPro" id="IPR047544">
    <property type="entry name" value="RING-HC_RBR_RNF216"/>
</dbReference>
<comment type="pathway">
    <text evidence="1">Protein modification; protein ubiquitination.</text>
</comment>
<dbReference type="InterPro" id="IPR047546">
    <property type="entry name" value="Rcat_RBR_RNF216"/>
</dbReference>
<keyword evidence="7" id="KW-0862">Zinc</keyword>
<evidence type="ECO:0000256" key="2">
    <source>
        <dbReference type="ARBA" id="ARBA00022679"/>
    </source>
</evidence>
<dbReference type="InterPro" id="IPR047545">
    <property type="entry name" value="BRcat_RBR_RNF216"/>
</dbReference>
<dbReference type="CDD" id="cd20339">
    <property type="entry name" value="BRcat_RBR_RNF216"/>
    <property type="match status" value="1"/>
</dbReference>
<evidence type="ECO:0000256" key="6">
    <source>
        <dbReference type="ARBA" id="ARBA00022786"/>
    </source>
</evidence>
<keyword evidence="3" id="KW-0479">Metal-binding</keyword>
<dbReference type="CDD" id="cd20353">
    <property type="entry name" value="Rcat_RBR_RNF216"/>
    <property type="match status" value="1"/>
</dbReference>
<dbReference type="InterPro" id="IPR044066">
    <property type="entry name" value="TRIAD_supradom"/>
</dbReference>
<evidence type="ECO:0000256" key="8">
    <source>
        <dbReference type="SAM" id="MobiDB-lite"/>
    </source>
</evidence>
<feature type="region of interest" description="Disordered" evidence="8">
    <location>
        <begin position="742"/>
        <end position="771"/>
    </location>
</feature>
<organism evidence="10 11">
    <name type="scientific">Pyricularia grisea</name>
    <name type="common">Crabgrass-specific blast fungus</name>
    <name type="synonym">Magnaporthe grisea</name>
    <dbReference type="NCBI Taxonomy" id="148305"/>
    <lineage>
        <taxon>Eukaryota</taxon>
        <taxon>Fungi</taxon>
        <taxon>Dikarya</taxon>
        <taxon>Ascomycota</taxon>
        <taxon>Pezizomycotina</taxon>
        <taxon>Sordariomycetes</taxon>
        <taxon>Sordariomycetidae</taxon>
        <taxon>Magnaporthales</taxon>
        <taxon>Pyriculariaceae</taxon>
        <taxon>Pyricularia</taxon>
    </lineage>
</organism>
<evidence type="ECO:0000256" key="5">
    <source>
        <dbReference type="ARBA" id="ARBA00022771"/>
    </source>
</evidence>
<dbReference type="CDD" id="cd16630">
    <property type="entry name" value="RING-HC_RBR_RNF216"/>
    <property type="match status" value="1"/>
</dbReference>
<dbReference type="Proteomes" id="UP001059893">
    <property type="component" value="Unassembled WGS sequence"/>
</dbReference>
<sequence>MASPTMSQSQVACQAPSSISDEAKDACESTVLGIFPDADHDWLSTISETHAYNAELVIALIADLLEDGKSYPKRARQRQKRKRSPSSEDVGEQVGKRFSGQKYRDKCLTKAYETTAKNALKKGFPQVKVRTLDSLFMLNDHSTFKTSLAVQKLLREPDAGKLDFILKKSVKKPDKDLKNAFSSAVGEEREVLEELLAAISVDQAKMDASNRLDQGQKLVQDEQDNFVLAKATGSASECGCCFEEFASNRMVYCNSLEPHFFCRRCFTSEAERLVGLNKFKIECMSMDGDCRMGFSRTQILQLDSKLRFALERLEQDEAIRSAGLENLETCPFCPYAEEYPPVELDKEFRCRNPDCGITSCRSCRLETHIPKTCAEAADDNAKDDSISARHAIEEAMSAAMIRNCNKCKTPFIKELGCNKMTCTKPSCGNVQCYVCHKSCLYDHFDSRAHGGKPGNCPLFDQSVEKRHEDEVSAAEELARQAAIVANPQLDSDVLKIKFSFQLDEEEKKRKFALGLQRHGVDALQLERRARFEEQRRRWEQGRLEAQQRNLQRNGGAHQQRVIAHTVPHSVQQPLNPNLALGASFPARQSIVPALPLQLAQPLPAGNAPDQQLQIYPPIPQGQNEQLVFHPWAFQNYGVLPAMPIPQPAPAALQHYGAAFDLQSRWQAIPGPNPIDNQMAPRQGLGWKWNYSQHTPGAEDLEVHQQQQQWPAQQDQSLVPKMDAFHIPGQSLLAQGLPIFGQHGQQNEASSRLGSKQNPIDLDAGTDHREQT</sequence>
<protein>
    <recommendedName>
        <fullName evidence="9">RING-type domain-containing protein</fullName>
    </recommendedName>
</protein>
<dbReference type="EMBL" id="JABSND010000302">
    <property type="protein sequence ID" value="KAI6292307.1"/>
    <property type="molecule type" value="Genomic_DNA"/>
</dbReference>
<feature type="domain" description="RING-type" evidence="9">
    <location>
        <begin position="234"/>
        <end position="460"/>
    </location>
</feature>
<keyword evidence="4" id="KW-0677">Repeat</keyword>
<gene>
    <name evidence="10" type="ORF">MCOR33_009960</name>
</gene>
<evidence type="ECO:0000256" key="1">
    <source>
        <dbReference type="ARBA" id="ARBA00004906"/>
    </source>
</evidence>
<evidence type="ECO:0000313" key="11">
    <source>
        <dbReference type="Proteomes" id="UP001059893"/>
    </source>
</evidence>
<comment type="caution">
    <text evidence="10">The sequence shown here is derived from an EMBL/GenBank/DDBJ whole genome shotgun (WGS) entry which is preliminary data.</text>
</comment>
<feature type="region of interest" description="Disordered" evidence="8">
    <location>
        <begin position="72"/>
        <end position="95"/>
    </location>
</feature>
<dbReference type="PANTHER" id="PTHR22770">
    <property type="entry name" value="UBIQUITIN CONJUGATING ENZYME 7 INTERACTING PROTEIN-RELATED"/>
    <property type="match status" value="1"/>
</dbReference>
<evidence type="ECO:0000256" key="7">
    <source>
        <dbReference type="ARBA" id="ARBA00022833"/>
    </source>
</evidence>
<dbReference type="PANTHER" id="PTHR22770:SF47">
    <property type="entry name" value="E3 UBIQUITIN-PROTEIN LIGASE RNF216"/>
    <property type="match status" value="1"/>
</dbReference>
<evidence type="ECO:0000256" key="4">
    <source>
        <dbReference type="ARBA" id="ARBA00022737"/>
    </source>
</evidence>
<keyword evidence="6" id="KW-0833">Ubl conjugation pathway</keyword>
<dbReference type="Pfam" id="PF26200">
    <property type="entry name" value="Rcat_RNF216"/>
    <property type="match status" value="1"/>
</dbReference>